<reference evidence="1 2" key="1">
    <citation type="submission" date="2018-10" db="EMBL/GenBank/DDBJ databases">
        <title>Comamonadaceae CDC group NO-1 genome sequencing and assembly.</title>
        <authorList>
            <person name="Bernier A.-M."/>
            <person name="Bernard K."/>
        </authorList>
    </citation>
    <scope>NUCLEOTIDE SEQUENCE [LARGE SCALE GENOMIC DNA]</scope>
    <source>
        <strain evidence="1 2">NML180581</strain>
    </source>
</reference>
<comment type="caution">
    <text evidence="1">The sequence shown here is derived from an EMBL/GenBank/DDBJ whole genome shotgun (WGS) entry which is preliminary data.</text>
</comment>
<dbReference type="EMBL" id="RDQK01000009">
    <property type="protein sequence ID" value="RMX10466.1"/>
    <property type="molecule type" value="Genomic_DNA"/>
</dbReference>
<gene>
    <name evidence="1" type="ORF">EBQ24_04935</name>
</gene>
<accession>A0A3M6R5A2</accession>
<organism evidence="1 2">
    <name type="scientific">Allofranklinella schreckenbergeri</name>
    <dbReference type="NCBI Taxonomy" id="1076744"/>
    <lineage>
        <taxon>Bacteria</taxon>
        <taxon>Pseudomonadati</taxon>
        <taxon>Pseudomonadota</taxon>
        <taxon>Betaproteobacteria</taxon>
        <taxon>Burkholderiales</taxon>
        <taxon>Comamonadaceae</taxon>
        <taxon>Allofranklinella</taxon>
    </lineage>
</organism>
<evidence type="ECO:0000313" key="1">
    <source>
        <dbReference type="EMBL" id="RMX10466.1"/>
    </source>
</evidence>
<evidence type="ECO:0000313" key="2">
    <source>
        <dbReference type="Proteomes" id="UP000281171"/>
    </source>
</evidence>
<protein>
    <submittedName>
        <fullName evidence="1">IS1595 family transposase</fullName>
    </submittedName>
</protein>
<sequence>KFELHLKETEFRFNHRHLDLYKTLLKLLRDDPL</sequence>
<dbReference type="AlphaFoldDB" id="A0A3M6R5A2"/>
<proteinExistence type="predicted"/>
<dbReference type="Proteomes" id="UP000281171">
    <property type="component" value="Unassembled WGS sequence"/>
</dbReference>
<name>A0A3M6R5A2_9BURK</name>
<feature type="non-terminal residue" evidence="1">
    <location>
        <position position="1"/>
    </location>
</feature>